<name>A0A385JMX5_PROVU</name>
<protein>
    <submittedName>
        <fullName evidence="2">Polysaccharide pyruvyl transferase</fullName>
    </submittedName>
</protein>
<evidence type="ECO:0000313" key="2">
    <source>
        <dbReference type="EMBL" id="AXY99638.1"/>
    </source>
</evidence>
<dbReference type="EMBL" id="KY710706">
    <property type="protein sequence ID" value="AXY99638.1"/>
    <property type="molecule type" value="Genomic_DNA"/>
</dbReference>
<organism evidence="2">
    <name type="scientific">Proteus vulgaris</name>
    <dbReference type="NCBI Taxonomy" id="585"/>
    <lineage>
        <taxon>Bacteria</taxon>
        <taxon>Pseudomonadati</taxon>
        <taxon>Pseudomonadota</taxon>
        <taxon>Gammaproteobacteria</taxon>
        <taxon>Enterobacterales</taxon>
        <taxon>Morganellaceae</taxon>
        <taxon>Proteus</taxon>
    </lineage>
</organism>
<feature type="domain" description="Polysaccharide pyruvyl transferase" evidence="1">
    <location>
        <begin position="13"/>
        <end position="299"/>
    </location>
</feature>
<evidence type="ECO:0000259" key="1">
    <source>
        <dbReference type="Pfam" id="PF04230"/>
    </source>
</evidence>
<reference evidence="2" key="1">
    <citation type="journal article" date="2017" name="PLoS ONE">
        <title>Genetic diversity of the O antigens of Proteus species and the development of a suspension array for molecular serotyping.</title>
        <authorList>
            <person name="Yu X."/>
            <person name="Torzewska A."/>
            <person name="Zhang X."/>
            <person name="Yin Z."/>
            <person name="Drzewiecka D."/>
            <person name="Cao H."/>
            <person name="Liu B."/>
            <person name="Knirel Y.A."/>
            <person name="Rozalski A."/>
            <person name="Wang L."/>
        </authorList>
    </citation>
    <scope>NUCLEOTIDE SEQUENCE</scope>
    <source>
        <strain evidence="2">PrK 55/57</strain>
    </source>
</reference>
<dbReference type="GO" id="GO:0016740">
    <property type="term" value="F:transferase activity"/>
    <property type="evidence" value="ECO:0007669"/>
    <property type="project" value="UniProtKB-KW"/>
</dbReference>
<dbReference type="Pfam" id="PF04230">
    <property type="entry name" value="PS_pyruv_trans"/>
    <property type="match status" value="1"/>
</dbReference>
<proteinExistence type="predicted"/>
<sequence>MKIGIITIHNVSNYGAVLQSYALKEVIKDKYTVNIINFNNKHVSKSLDLIRFTPSLHGILGTIKDILRIIPRYRVINKFNNFILDELDLSEYNNKALTSFTTLISGSDQIWNPACISSNCKFRDEYFLSFATPQQKKISYASSCGAYEFNPEEEKVLAAYLNDYTYISSREYESSMYLSRITNKRVNFVLDPTLLLNKEQWINKIKPKKIIKEKFILLYVIKKTNLLKEVVKKIKFELNLKVILVEQGLYFSNIVDKHIRDAGPADFIGLVNDAEYIVTDSFHGTTFSIIFRKNFLSVSPGKNVNRIKSLLETLHLKNRLINNINDLNDVSINTDIDYHKSNIILREEIKKSKDYLFLAIENSK</sequence>
<dbReference type="InterPro" id="IPR007345">
    <property type="entry name" value="Polysacch_pyruvyl_Trfase"/>
</dbReference>
<dbReference type="AlphaFoldDB" id="A0A385JMX5"/>
<accession>A0A385JMX5</accession>
<keyword evidence="2" id="KW-0808">Transferase</keyword>